<dbReference type="EMBL" id="JAGXTP010000003">
    <property type="protein sequence ID" value="MBS3850270.1"/>
    <property type="molecule type" value="Genomic_DNA"/>
</dbReference>
<keyword evidence="1" id="KW-0732">Signal</keyword>
<evidence type="ECO:0000259" key="2">
    <source>
        <dbReference type="PROSITE" id="PS50222"/>
    </source>
</evidence>
<dbReference type="GO" id="GO:0005509">
    <property type="term" value="F:calcium ion binding"/>
    <property type="evidence" value="ECO:0007669"/>
    <property type="project" value="InterPro"/>
</dbReference>
<dbReference type="Pfam" id="PF13202">
    <property type="entry name" value="EF-hand_5"/>
    <property type="match status" value="1"/>
</dbReference>
<feature type="signal peptide" evidence="1">
    <location>
        <begin position="1"/>
        <end position="20"/>
    </location>
</feature>
<comment type="caution">
    <text evidence="3">The sequence shown here is derived from an EMBL/GenBank/DDBJ whole genome shotgun (WGS) entry which is preliminary data.</text>
</comment>
<dbReference type="Proteomes" id="UP000678281">
    <property type="component" value="Unassembled WGS sequence"/>
</dbReference>
<dbReference type="AlphaFoldDB" id="A0A942IF88"/>
<dbReference type="PROSITE" id="PS00018">
    <property type="entry name" value="EF_HAND_1"/>
    <property type="match status" value="1"/>
</dbReference>
<protein>
    <recommendedName>
        <fullName evidence="2">EF-hand domain-containing protein</fullName>
    </recommendedName>
</protein>
<accession>A0A942IF88</accession>
<feature type="domain" description="EF-hand" evidence="2">
    <location>
        <begin position="52"/>
        <end position="80"/>
    </location>
</feature>
<dbReference type="InterPro" id="IPR002048">
    <property type="entry name" value="EF_hand_dom"/>
</dbReference>
<reference evidence="3" key="1">
    <citation type="submission" date="2021-04" db="EMBL/GenBank/DDBJ databases">
        <title>Devosia litorisediminis sp. nov., isolated from a sand dune.</title>
        <authorList>
            <person name="Park S."/>
            <person name="Yoon J.-H."/>
        </authorList>
    </citation>
    <scope>NUCLEOTIDE SEQUENCE</scope>
    <source>
        <strain evidence="3">BSSL-BM10</strain>
    </source>
</reference>
<dbReference type="InterPro" id="IPR018247">
    <property type="entry name" value="EF_Hand_1_Ca_BS"/>
</dbReference>
<feature type="chain" id="PRO_5037359810" description="EF-hand domain-containing protein" evidence="1">
    <location>
        <begin position="21"/>
        <end position="81"/>
    </location>
</feature>
<gene>
    <name evidence="3" type="ORF">KD146_16340</name>
</gene>
<evidence type="ECO:0000313" key="4">
    <source>
        <dbReference type="Proteomes" id="UP000678281"/>
    </source>
</evidence>
<keyword evidence="4" id="KW-1185">Reference proteome</keyword>
<sequence>MKKIVLSTLVVLGLTGAAFAQEATDFVAVDTDASNAVSFEEAQVAWPDLTVEAFAAADTDGNGELSAEEYGLLASAAPAAM</sequence>
<evidence type="ECO:0000256" key="1">
    <source>
        <dbReference type="SAM" id="SignalP"/>
    </source>
</evidence>
<dbReference type="InterPro" id="IPR011992">
    <property type="entry name" value="EF-hand-dom_pair"/>
</dbReference>
<dbReference type="PROSITE" id="PS50222">
    <property type="entry name" value="EF_HAND_2"/>
    <property type="match status" value="1"/>
</dbReference>
<dbReference type="SUPFAM" id="SSF47473">
    <property type="entry name" value="EF-hand"/>
    <property type="match status" value="1"/>
</dbReference>
<dbReference type="RefSeq" id="WP_212659898.1">
    <property type="nucleotide sequence ID" value="NZ_JAGXTP010000003.1"/>
</dbReference>
<dbReference type="Gene3D" id="1.10.238.10">
    <property type="entry name" value="EF-hand"/>
    <property type="match status" value="1"/>
</dbReference>
<name>A0A942IF88_9HYPH</name>
<evidence type="ECO:0000313" key="3">
    <source>
        <dbReference type="EMBL" id="MBS3850270.1"/>
    </source>
</evidence>
<proteinExistence type="predicted"/>
<organism evidence="3 4">
    <name type="scientific">Devosia litorisediminis</name>
    <dbReference type="NCBI Taxonomy" id="2829817"/>
    <lineage>
        <taxon>Bacteria</taxon>
        <taxon>Pseudomonadati</taxon>
        <taxon>Pseudomonadota</taxon>
        <taxon>Alphaproteobacteria</taxon>
        <taxon>Hyphomicrobiales</taxon>
        <taxon>Devosiaceae</taxon>
        <taxon>Devosia</taxon>
    </lineage>
</organism>